<keyword evidence="3" id="KW-0408">Iron</keyword>
<evidence type="ECO:0000256" key="2">
    <source>
        <dbReference type="ARBA" id="ARBA00022723"/>
    </source>
</evidence>
<dbReference type="GO" id="GO:0046872">
    <property type="term" value="F:metal ion binding"/>
    <property type="evidence" value="ECO:0007669"/>
    <property type="project" value="UniProtKB-KW"/>
</dbReference>
<dbReference type="EMBL" id="CP022515">
    <property type="protein sequence ID" value="ASO05867.1"/>
    <property type="molecule type" value="Genomic_DNA"/>
</dbReference>
<dbReference type="InterPro" id="IPR017941">
    <property type="entry name" value="Rieske_2Fe-2S"/>
</dbReference>
<dbReference type="PRINTS" id="PR00162">
    <property type="entry name" value="RIESKE"/>
</dbReference>
<dbReference type="Pfam" id="PF00355">
    <property type="entry name" value="Rieske"/>
    <property type="match status" value="1"/>
</dbReference>
<dbReference type="AlphaFoldDB" id="A0A221UWX3"/>
<keyword evidence="5" id="KW-1015">Disulfide bond</keyword>
<dbReference type="Gene3D" id="2.102.10.10">
    <property type="entry name" value="Rieske [2Fe-2S] iron-sulphur domain"/>
    <property type="match status" value="1"/>
</dbReference>
<dbReference type="CDD" id="cd03467">
    <property type="entry name" value="Rieske"/>
    <property type="match status" value="1"/>
</dbReference>
<dbReference type="InterPro" id="IPR014349">
    <property type="entry name" value="Rieske_Fe-S_prot"/>
</dbReference>
<dbReference type="GO" id="GO:0016020">
    <property type="term" value="C:membrane"/>
    <property type="evidence" value="ECO:0007669"/>
    <property type="project" value="InterPro"/>
</dbReference>
<dbReference type="PANTHER" id="PTHR10134">
    <property type="entry name" value="CYTOCHROME B-C1 COMPLEX SUBUNIT RIESKE, MITOCHONDRIAL"/>
    <property type="match status" value="1"/>
</dbReference>
<evidence type="ECO:0000313" key="9">
    <source>
        <dbReference type="Proteomes" id="UP000204551"/>
    </source>
</evidence>
<keyword evidence="8" id="KW-0560">Oxidoreductase</keyword>
<evidence type="ECO:0000256" key="5">
    <source>
        <dbReference type="ARBA" id="ARBA00023157"/>
    </source>
</evidence>
<evidence type="ECO:0000256" key="4">
    <source>
        <dbReference type="ARBA" id="ARBA00023014"/>
    </source>
</evidence>
<accession>A0A221UWX3</accession>
<evidence type="ECO:0000259" key="7">
    <source>
        <dbReference type="PROSITE" id="PS51296"/>
    </source>
</evidence>
<dbReference type="InterPro" id="IPR005805">
    <property type="entry name" value="Rieske_Fe-S_prot_C"/>
</dbReference>
<dbReference type="eggNOG" id="COG0723">
    <property type="taxonomic scope" value="Bacteria"/>
</dbReference>
<evidence type="ECO:0000256" key="3">
    <source>
        <dbReference type="ARBA" id="ARBA00023004"/>
    </source>
</evidence>
<dbReference type="Proteomes" id="UP000204551">
    <property type="component" value="Chromosome"/>
</dbReference>
<proteinExistence type="predicted"/>
<dbReference type="EC" id="1.10.9.1" evidence="8"/>
<dbReference type="GO" id="GO:0016491">
    <property type="term" value="F:oxidoreductase activity"/>
    <property type="evidence" value="ECO:0007669"/>
    <property type="project" value="UniProtKB-KW"/>
</dbReference>
<gene>
    <name evidence="8" type="primary">petC1</name>
    <name evidence="8" type="ORF">AREALGSMS7_02419</name>
</gene>
<sequence length="146" mass="16336">MHRKDFIKRLGYLATALPASTFFLQSCAGLYYASFIAEEGVLRISKSEFEQIKGGKQIERDFVVIQSDSMEYPIGIFKTQNQGYTASLMQCTHRGCELNIGGGIYNCPCHGSEFDRLGHVLQGPAEENLKSFPITTDNENIYVHVS</sequence>
<dbReference type="STRING" id="616991.GCA_000733925_00737"/>
<dbReference type="GO" id="GO:0051537">
    <property type="term" value="F:2 iron, 2 sulfur cluster binding"/>
    <property type="evidence" value="ECO:0007669"/>
    <property type="project" value="UniProtKB-KW"/>
</dbReference>
<dbReference type="PROSITE" id="PS51257">
    <property type="entry name" value="PROKAR_LIPOPROTEIN"/>
    <property type="match status" value="1"/>
</dbReference>
<feature type="domain" description="Rieske" evidence="7">
    <location>
        <begin position="61"/>
        <end position="143"/>
    </location>
</feature>
<reference evidence="8 9" key="1">
    <citation type="submission" date="2017-07" db="EMBL/GenBank/DDBJ databases">
        <title>Genome Sequence of Arenibacter algicola Strain SMS7 Isolated from a culture of the Diatom Skeletonema marinoi.</title>
        <authorList>
            <person name="Topel M."/>
            <person name="Pinder M.I.M."/>
            <person name="Johansson O.N."/>
            <person name="Kourtchenko O."/>
            <person name="Godhe A."/>
            <person name="Clarke A.K."/>
        </authorList>
    </citation>
    <scope>NUCLEOTIDE SEQUENCE [LARGE SCALE GENOMIC DNA]</scope>
    <source>
        <strain evidence="8 9">SMS7</strain>
    </source>
</reference>
<dbReference type="SUPFAM" id="SSF50022">
    <property type="entry name" value="ISP domain"/>
    <property type="match status" value="1"/>
</dbReference>
<comment type="cofactor">
    <cofactor evidence="6">
        <name>[2Fe-2S] cluster</name>
        <dbReference type="ChEBI" id="CHEBI:190135"/>
    </cofactor>
</comment>
<evidence type="ECO:0000256" key="1">
    <source>
        <dbReference type="ARBA" id="ARBA00022714"/>
    </source>
</evidence>
<dbReference type="PROSITE" id="PS51296">
    <property type="entry name" value="RIESKE"/>
    <property type="match status" value="1"/>
</dbReference>
<keyword evidence="4" id="KW-0411">Iron-sulfur</keyword>
<dbReference type="RefSeq" id="WP_093978505.1">
    <property type="nucleotide sequence ID" value="NZ_CP022515.1"/>
</dbReference>
<dbReference type="InterPro" id="IPR036922">
    <property type="entry name" value="Rieske_2Fe-2S_sf"/>
</dbReference>
<evidence type="ECO:0000313" key="8">
    <source>
        <dbReference type="EMBL" id="ASO05867.1"/>
    </source>
</evidence>
<keyword evidence="1" id="KW-0001">2Fe-2S</keyword>
<keyword evidence="2" id="KW-0479">Metal-binding</keyword>
<evidence type="ECO:0000256" key="6">
    <source>
        <dbReference type="ARBA" id="ARBA00034078"/>
    </source>
</evidence>
<name>A0A221UWX3_9FLAO</name>
<organism evidence="8 9">
    <name type="scientific">Arenibacter algicola</name>
    <dbReference type="NCBI Taxonomy" id="616991"/>
    <lineage>
        <taxon>Bacteria</taxon>
        <taxon>Pseudomonadati</taxon>
        <taxon>Bacteroidota</taxon>
        <taxon>Flavobacteriia</taxon>
        <taxon>Flavobacteriales</taxon>
        <taxon>Flavobacteriaceae</taxon>
        <taxon>Arenibacter</taxon>
    </lineage>
</organism>
<protein>
    <submittedName>
        <fullName evidence="8">Cytochrome b6-f complex iron-sulfur subunit 1</fullName>
        <ecNumber evidence="8">1.10.9.1</ecNumber>
    </submittedName>
</protein>
<dbReference type="KEGG" id="aalg:AREALGSMS7_02419"/>